<feature type="transmembrane region" description="Helical" evidence="5">
    <location>
        <begin position="362"/>
        <end position="381"/>
    </location>
</feature>
<evidence type="ECO:0000256" key="1">
    <source>
        <dbReference type="ARBA" id="ARBA00004141"/>
    </source>
</evidence>
<feature type="transmembrane region" description="Helical" evidence="5">
    <location>
        <begin position="185"/>
        <end position="203"/>
    </location>
</feature>
<protein>
    <submittedName>
        <fullName evidence="7">ABC transporter permease</fullName>
    </submittedName>
</protein>
<keyword evidence="4 5" id="KW-0472">Membrane</keyword>
<reference evidence="7" key="1">
    <citation type="journal article" date="2020" name="mSystems">
        <title>Genome- and Community-Level Interaction Insights into Carbon Utilization and Element Cycling Functions of Hydrothermarchaeota in Hydrothermal Sediment.</title>
        <authorList>
            <person name="Zhou Z."/>
            <person name="Liu Y."/>
            <person name="Xu W."/>
            <person name="Pan J."/>
            <person name="Luo Z.H."/>
            <person name="Li M."/>
        </authorList>
    </citation>
    <scope>NUCLEOTIDE SEQUENCE [LARGE SCALE GENOMIC DNA]</scope>
    <source>
        <strain evidence="7">SpSt-1179</strain>
    </source>
</reference>
<evidence type="ECO:0000313" key="7">
    <source>
        <dbReference type="EMBL" id="HDP77083.1"/>
    </source>
</evidence>
<sequence>MFRDALIIFRKELKNIFKDARTIFAVLILPMLIMPVIFLVMNTVSTSQTRTYENTVYKLKIVNLPDGRFLSFLDQMMPFEIDDNLSEESVRNQENSIMVEFPADAAERVRSGEKIDARLFYNSTSKGSSYGAQIVQNALSSYSSLLLSEKLLEHGLTLEDLNLVSVEKRDVAPEESQGTELLATLIPYFLLIYIFAGSMNIGLDTTAGEKERGSMPVLLVNQVSRSSIAAGKILYVMTIAILNSIFTFIGLIIAFKVGGPAFGGGELNFSSLSAATLFGLFITLVTMSGLAAALIVLLGSLARNMKEGSGYVMPIYIMAIVLGVATMQMESPDNPLLYLIPFMNSIFVMKDIITASFVVSRFSLMLVSNLVYVSLFIYFLTRVFNSEKIMDSSGA</sequence>
<comment type="caution">
    <text evidence="7">The sequence shown here is derived from an EMBL/GenBank/DDBJ whole genome shotgun (WGS) entry which is preliminary data.</text>
</comment>
<evidence type="ECO:0000256" key="3">
    <source>
        <dbReference type="ARBA" id="ARBA00022989"/>
    </source>
</evidence>
<keyword evidence="3 5" id="KW-1133">Transmembrane helix</keyword>
<comment type="subcellular location">
    <subcellularLocation>
        <location evidence="1">Membrane</location>
        <topology evidence="1">Multi-pass membrane protein</topology>
    </subcellularLocation>
</comment>
<feature type="transmembrane region" description="Helical" evidence="5">
    <location>
        <begin position="233"/>
        <end position="255"/>
    </location>
</feature>
<evidence type="ECO:0000256" key="2">
    <source>
        <dbReference type="ARBA" id="ARBA00022692"/>
    </source>
</evidence>
<name>A0A7C1GSE8_9BACT</name>
<dbReference type="EMBL" id="DSBT01000079">
    <property type="protein sequence ID" value="HDP77083.1"/>
    <property type="molecule type" value="Genomic_DNA"/>
</dbReference>
<dbReference type="Pfam" id="PF12698">
    <property type="entry name" value="ABC2_membrane_3"/>
    <property type="match status" value="1"/>
</dbReference>
<gene>
    <name evidence="7" type="ORF">ENN47_02635</name>
</gene>
<keyword evidence="2 5" id="KW-0812">Transmembrane</keyword>
<dbReference type="AlphaFoldDB" id="A0A7C1GSE8"/>
<evidence type="ECO:0000256" key="4">
    <source>
        <dbReference type="ARBA" id="ARBA00023136"/>
    </source>
</evidence>
<evidence type="ECO:0000259" key="6">
    <source>
        <dbReference type="Pfam" id="PF12698"/>
    </source>
</evidence>
<dbReference type="PANTHER" id="PTHR43471">
    <property type="entry name" value="ABC TRANSPORTER PERMEASE"/>
    <property type="match status" value="1"/>
</dbReference>
<dbReference type="GO" id="GO:0016020">
    <property type="term" value="C:membrane"/>
    <property type="evidence" value="ECO:0007669"/>
    <property type="project" value="UniProtKB-SubCell"/>
</dbReference>
<proteinExistence type="predicted"/>
<feature type="transmembrane region" description="Helical" evidence="5">
    <location>
        <begin position="21"/>
        <end position="41"/>
    </location>
</feature>
<feature type="transmembrane region" description="Helical" evidence="5">
    <location>
        <begin position="275"/>
        <end position="298"/>
    </location>
</feature>
<dbReference type="Proteomes" id="UP000886198">
    <property type="component" value="Unassembled WGS sequence"/>
</dbReference>
<dbReference type="GO" id="GO:0140359">
    <property type="term" value="F:ABC-type transporter activity"/>
    <property type="evidence" value="ECO:0007669"/>
    <property type="project" value="InterPro"/>
</dbReference>
<feature type="domain" description="ABC-2 type transporter transmembrane" evidence="6">
    <location>
        <begin position="21"/>
        <end position="377"/>
    </location>
</feature>
<evidence type="ECO:0000256" key="5">
    <source>
        <dbReference type="SAM" id="Phobius"/>
    </source>
</evidence>
<accession>A0A7C1GSE8</accession>
<organism evidence="7">
    <name type="scientific">Mesotoga infera</name>
    <dbReference type="NCBI Taxonomy" id="1236046"/>
    <lineage>
        <taxon>Bacteria</taxon>
        <taxon>Thermotogati</taxon>
        <taxon>Thermotogota</taxon>
        <taxon>Thermotogae</taxon>
        <taxon>Kosmotogales</taxon>
        <taxon>Kosmotogaceae</taxon>
        <taxon>Mesotoga</taxon>
    </lineage>
</organism>
<feature type="transmembrane region" description="Helical" evidence="5">
    <location>
        <begin position="310"/>
        <end position="329"/>
    </location>
</feature>
<dbReference type="InterPro" id="IPR013525">
    <property type="entry name" value="ABC2_TM"/>
</dbReference>
<dbReference type="PANTHER" id="PTHR43471:SF3">
    <property type="entry name" value="ABC TRANSPORTER PERMEASE PROTEIN NATB"/>
    <property type="match status" value="1"/>
</dbReference>